<name>A0A1E3AEU6_9FIRM</name>
<dbReference type="RefSeq" id="WP_069152934.1">
    <property type="nucleotide sequence ID" value="NZ_MCGH01000002.1"/>
</dbReference>
<comment type="caution">
    <text evidence="1">The sequence shown here is derived from an EMBL/GenBank/DDBJ whole genome shotgun (WGS) entry which is preliminary data.</text>
</comment>
<dbReference type="InterPro" id="IPR009000">
    <property type="entry name" value="Transl_B-barrel_sf"/>
</dbReference>
<dbReference type="Proteomes" id="UP000094067">
    <property type="component" value="Unassembled WGS sequence"/>
</dbReference>
<dbReference type="SUPFAM" id="SSF50447">
    <property type="entry name" value="Translation proteins"/>
    <property type="match status" value="1"/>
</dbReference>
<evidence type="ECO:0000313" key="2">
    <source>
        <dbReference type="Proteomes" id="UP000094067"/>
    </source>
</evidence>
<keyword evidence="1" id="KW-0648">Protein biosynthesis</keyword>
<dbReference type="AlphaFoldDB" id="A0A1E3AEU6"/>
<accession>A0A1E3AEU6</accession>
<protein>
    <submittedName>
        <fullName evidence="1">Elongation factor Tu-B</fullName>
    </submittedName>
</protein>
<evidence type="ECO:0000313" key="1">
    <source>
        <dbReference type="EMBL" id="ODM07244.1"/>
    </source>
</evidence>
<dbReference type="GO" id="GO:0003746">
    <property type="term" value="F:translation elongation factor activity"/>
    <property type="evidence" value="ECO:0007669"/>
    <property type="project" value="UniProtKB-KW"/>
</dbReference>
<proteinExistence type="predicted"/>
<reference evidence="1 2" key="1">
    <citation type="submission" date="2016-07" db="EMBL/GenBank/DDBJ databases">
        <title>Characterization of isolates of Eisenbergiella tayi derived from blood cultures, using whole genome sequencing.</title>
        <authorList>
            <person name="Burdz T."/>
            <person name="Wiebe D."/>
            <person name="Huynh C."/>
            <person name="Bernard K."/>
        </authorList>
    </citation>
    <scope>NUCLEOTIDE SEQUENCE [LARGE SCALE GENOMIC DNA]</scope>
    <source>
        <strain evidence="1 2">NML 110608</strain>
    </source>
</reference>
<keyword evidence="1" id="KW-0251">Elongation factor</keyword>
<dbReference type="Gene3D" id="2.40.30.10">
    <property type="entry name" value="Translation factors"/>
    <property type="match status" value="1"/>
</dbReference>
<organism evidence="1 2">
    <name type="scientific">Eisenbergiella tayi</name>
    <dbReference type="NCBI Taxonomy" id="1432052"/>
    <lineage>
        <taxon>Bacteria</taxon>
        <taxon>Bacillati</taxon>
        <taxon>Bacillota</taxon>
        <taxon>Clostridia</taxon>
        <taxon>Lachnospirales</taxon>
        <taxon>Lachnospiraceae</taxon>
        <taxon>Eisenbergiella</taxon>
    </lineage>
</organism>
<sequence length="108" mass="12020">MFHLFSKKKKTGEPFLFRIEDTFVMKNGDCVLAGEVTQGSIHVEDEVQYLDAKGNEVRKVRIGGIEYGREGLRETAALNPGGTYGSHYGILIKGHSKEEFEIDGSLRA</sequence>
<dbReference type="EMBL" id="MCGH01000002">
    <property type="protein sequence ID" value="ODM07244.1"/>
    <property type="molecule type" value="Genomic_DNA"/>
</dbReference>
<gene>
    <name evidence="1" type="primary">tufB</name>
    <name evidence="1" type="ORF">BEI61_03134</name>
</gene>